<feature type="region of interest" description="Disordered" evidence="1">
    <location>
        <begin position="63"/>
        <end position="104"/>
    </location>
</feature>
<feature type="compositionally biased region" description="Polar residues" evidence="1">
    <location>
        <begin position="71"/>
        <end position="84"/>
    </location>
</feature>
<gene>
    <name evidence="2" type="ORF">B7P43_G17511</name>
</gene>
<evidence type="ECO:0000313" key="2">
    <source>
        <dbReference type="EMBL" id="PNE09420.1"/>
    </source>
</evidence>
<evidence type="ECO:0000313" key="3">
    <source>
        <dbReference type="Proteomes" id="UP000235965"/>
    </source>
</evidence>
<evidence type="ECO:0000256" key="1">
    <source>
        <dbReference type="SAM" id="MobiDB-lite"/>
    </source>
</evidence>
<organism evidence="2 3">
    <name type="scientific">Cryptotermes secundus</name>
    <dbReference type="NCBI Taxonomy" id="105785"/>
    <lineage>
        <taxon>Eukaryota</taxon>
        <taxon>Metazoa</taxon>
        <taxon>Ecdysozoa</taxon>
        <taxon>Arthropoda</taxon>
        <taxon>Hexapoda</taxon>
        <taxon>Insecta</taxon>
        <taxon>Pterygota</taxon>
        <taxon>Neoptera</taxon>
        <taxon>Polyneoptera</taxon>
        <taxon>Dictyoptera</taxon>
        <taxon>Blattodea</taxon>
        <taxon>Blattoidea</taxon>
        <taxon>Termitoidae</taxon>
        <taxon>Kalotermitidae</taxon>
        <taxon>Cryptotermitinae</taxon>
        <taxon>Cryptotermes</taxon>
    </lineage>
</organism>
<comment type="caution">
    <text evidence="2">The sequence shown here is derived from an EMBL/GenBank/DDBJ whole genome shotgun (WGS) entry which is preliminary data.</text>
</comment>
<keyword evidence="3" id="KW-1185">Reference proteome</keyword>
<accession>A0A2J7NKB1</accession>
<dbReference type="Proteomes" id="UP000235965">
    <property type="component" value="Unassembled WGS sequence"/>
</dbReference>
<feature type="compositionally biased region" description="Basic residues" evidence="1">
    <location>
        <begin position="85"/>
        <end position="100"/>
    </location>
</feature>
<dbReference type="InParanoid" id="A0A2J7NKB1"/>
<protein>
    <submittedName>
        <fullName evidence="2">Uncharacterized protein</fullName>
    </submittedName>
</protein>
<name>A0A2J7NKB1_9NEOP</name>
<sequence length="182" mass="20751">MDKDAFISKCMLKDESKLEFDCNPKSISQLETLPFETESLLKNDSNDDKVSFSYDDSAKAQLTTEAALPSDNGSNKKSHSSAQKQVKKCSRKRKRKRKRAPTVQKGEHALIGGFAADEIDEDASILKWMVEDKLKLEYNCNHISIRQFEKCPSETESLFKDDSNNDWWARIPTLDVPLLLDM</sequence>
<dbReference type="AlphaFoldDB" id="A0A2J7NKB1"/>
<proteinExistence type="predicted"/>
<reference evidence="2 3" key="1">
    <citation type="submission" date="2017-12" db="EMBL/GenBank/DDBJ databases">
        <title>Hemimetabolous genomes reveal molecular basis of termite eusociality.</title>
        <authorList>
            <person name="Harrison M.C."/>
            <person name="Jongepier E."/>
            <person name="Robertson H.M."/>
            <person name="Arning N."/>
            <person name="Bitard-Feildel T."/>
            <person name="Chao H."/>
            <person name="Childers C.P."/>
            <person name="Dinh H."/>
            <person name="Doddapaneni H."/>
            <person name="Dugan S."/>
            <person name="Gowin J."/>
            <person name="Greiner C."/>
            <person name="Han Y."/>
            <person name="Hu H."/>
            <person name="Hughes D.S.T."/>
            <person name="Huylmans A.-K."/>
            <person name="Kemena C."/>
            <person name="Kremer L.P.M."/>
            <person name="Lee S.L."/>
            <person name="Lopez-Ezquerra A."/>
            <person name="Mallet L."/>
            <person name="Monroy-Kuhn J.M."/>
            <person name="Moser A."/>
            <person name="Murali S.C."/>
            <person name="Muzny D.M."/>
            <person name="Otani S."/>
            <person name="Piulachs M.-D."/>
            <person name="Poelchau M."/>
            <person name="Qu J."/>
            <person name="Schaub F."/>
            <person name="Wada-Katsumata A."/>
            <person name="Worley K.C."/>
            <person name="Xie Q."/>
            <person name="Ylla G."/>
            <person name="Poulsen M."/>
            <person name="Gibbs R.A."/>
            <person name="Schal C."/>
            <person name="Richards S."/>
            <person name="Belles X."/>
            <person name="Korb J."/>
            <person name="Bornberg-Bauer E."/>
        </authorList>
    </citation>
    <scope>NUCLEOTIDE SEQUENCE [LARGE SCALE GENOMIC DNA]</scope>
    <source>
        <tissue evidence="2">Whole body</tissue>
    </source>
</reference>
<dbReference type="EMBL" id="NEVH01054150">
    <property type="protein sequence ID" value="PNE09420.1"/>
    <property type="molecule type" value="Genomic_DNA"/>
</dbReference>